<reference evidence="2" key="1">
    <citation type="journal article" date="2014" name="Nat. Commun.">
        <title>The rainbow trout genome provides novel insights into evolution after whole-genome duplication in vertebrates.</title>
        <authorList>
            <person name="Berthelot C."/>
            <person name="Brunet F."/>
            <person name="Chalopin D."/>
            <person name="Juanchich A."/>
            <person name="Bernard M."/>
            <person name="Noel B."/>
            <person name="Bento P."/>
            <person name="Da Silva C."/>
            <person name="Labadie K."/>
            <person name="Alberti A."/>
            <person name="Aury J.M."/>
            <person name="Louis A."/>
            <person name="Dehais P."/>
            <person name="Bardou P."/>
            <person name="Montfort J."/>
            <person name="Klopp C."/>
            <person name="Cabau C."/>
            <person name="Gaspin C."/>
            <person name="Thorgaard G.H."/>
            <person name="Boussaha M."/>
            <person name="Quillet E."/>
            <person name="Guyomard R."/>
            <person name="Galiana D."/>
            <person name="Bobe J."/>
            <person name="Volff J.N."/>
            <person name="Genet C."/>
            <person name="Wincker P."/>
            <person name="Jaillon O."/>
            <person name="Roest Crollius H."/>
            <person name="Guiguen Y."/>
        </authorList>
    </citation>
    <scope>NUCLEOTIDE SEQUENCE [LARGE SCALE GENOMIC DNA]</scope>
</reference>
<accession>A0A060YQS2</accession>
<gene>
    <name evidence="2" type="ORF">GSONMT00055736001</name>
</gene>
<protein>
    <submittedName>
        <fullName evidence="2">Uncharacterized protein</fullName>
    </submittedName>
</protein>
<dbReference type="AlphaFoldDB" id="A0A060YQS2"/>
<dbReference type="PaxDb" id="8022-A0A060YQS2"/>
<dbReference type="Proteomes" id="UP000193380">
    <property type="component" value="Unassembled WGS sequence"/>
</dbReference>
<evidence type="ECO:0000313" key="2">
    <source>
        <dbReference type="EMBL" id="CDQ94183.1"/>
    </source>
</evidence>
<feature type="region of interest" description="Disordered" evidence="1">
    <location>
        <begin position="32"/>
        <end position="66"/>
    </location>
</feature>
<organism evidence="2 3">
    <name type="scientific">Oncorhynchus mykiss</name>
    <name type="common">Rainbow trout</name>
    <name type="synonym">Salmo gairdneri</name>
    <dbReference type="NCBI Taxonomy" id="8022"/>
    <lineage>
        <taxon>Eukaryota</taxon>
        <taxon>Metazoa</taxon>
        <taxon>Chordata</taxon>
        <taxon>Craniata</taxon>
        <taxon>Vertebrata</taxon>
        <taxon>Euteleostomi</taxon>
        <taxon>Actinopterygii</taxon>
        <taxon>Neopterygii</taxon>
        <taxon>Teleostei</taxon>
        <taxon>Protacanthopterygii</taxon>
        <taxon>Salmoniformes</taxon>
        <taxon>Salmonidae</taxon>
        <taxon>Salmoninae</taxon>
        <taxon>Oncorhynchus</taxon>
    </lineage>
</organism>
<evidence type="ECO:0000313" key="3">
    <source>
        <dbReference type="Proteomes" id="UP000193380"/>
    </source>
</evidence>
<dbReference type="STRING" id="8022.A0A060YQS2"/>
<sequence>MARKVKQYLSNLAVETDEEKHQTISLQCEPTYSTLSKNLSERRSNKSEMSPVSLRSPLHGGKTQNRVSQVLQVQVPLYPLRKKSTSKDIHTAHSESLELLLSSRVGNDPLTFTRFPEVPVGRSSG</sequence>
<proteinExistence type="predicted"/>
<reference evidence="2" key="2">
    <citation type="submission" date="2014-03" db="EMBL/GenBank/DDBJ databases">
        <authorList>
            <person name="Genoscope - CEA"/>
        </authorList>
    </citation>
    <scope>NUCLEOTIDE SEQUENCE</scope>
</reference>
<name>A0A060YQS2_ONCMY</name>
<evidence type="ECO:0000256" key="1">
    <source>
        <dbReference type="SAM" id="MobiDB-lite"/>
    </source>
</evidence>
<dbReference type="EMBL" id="FR917031">
    <property type="protein sequence ID" value="CDQ94183.1"/>
    <property type="molecule type" value="Genomic_DNA"/>
</dbReference>